<dbReference type="CDD" id="cd01392">
    <property type="entry name" value="HTH_LacI"/>
    <property type="match status" value="1"/>
</dbReference>
<dbReference type="eggNOG" id="COG1609">
    <property type="taxonomic scope" value="Bacteria"/>
</dbReference>
<reference evidence="5 6" key="1">
    <citation type="journal article" date="2014" name="PLoS ONE">
        <title>The first complete genome sequence of the class fimbriimonadia in the phylum armatimonadetes.</title>
        <authorList>
            <person name="Hu Z.Y."/>
            <person name="Wang Y.Z."/>
            <person name="Im W.T."/>
            <person name="Wang S.Y."/>
            <person name="Zhao G.P."/>
            <person name="Zheng H.J."/>
            <person name="Quan Z.X."/>
        </authorList>
    </citation>
    <scope>NUCLEOTIDE SEQUENCE [LARGE SCALE GENOMIC DNA]</scope>
    <source>
        <strain evidence="5">Gsoil 348</strain>
    </source>
</reference>
<feature type="domain" description="HTH lacI-type" evidence="4">
    <location>
        <begin position="12"/>
        <end position="69"/>
    </location>
</feature>
<dbReference type="STRING" id="661478.OP10G_1088"/>
<name>A0A068NLV8_FIMGI</name>
<proteinExistence type="predicted"/>
<dbReference type="InterPro" id="IPR046335">
    <property type="entry name" value="LacI/GalR-like_sensor"/>
</dbReference>
<evidence type="ECO:0000259" key="4">
    <source>
        <dbReference type="PROSITE" id="PS50932"/>
    </source>
</evidence>
<dbReference type="HOGENOM" id="CLU_037628_6_1_0"/>
<dbReference type="GO" id="GO:0003700">
    <property type="term" value="F:DNA-binding transcription factor activity"/>
    <property type="evidence" value="ECO:0007669"/>
    <property type="project" value="TreeGrafter"/>
</dbReference>
<evidence type="ECO:0000313" key="6">
    <source>
        <dbReference type="Proteomes" id="UP000027982"/>
    </source>
</evidence>
<dbReference type="Pfam" id="PF00356">
    <property type="entry name" value="LacI"/>
    <property type="match status" value="1"/>
</dbReference>
<protein>
    <submittedName>
        <fullName evidence="5">Putative LacI-family transcriptional regulator</fullName>
    </submittedName>
</protein>
<dbReference type="PANTHER" id="PTHR30146:SF153">
    <property type="entry name" value="LACTOSE OPERON REPRESSOR"/>
    <property type="match status" value="1"/>
</dbReference>
<dbReference type="GO" id="GO:0000976">
    <property type="term" value="F:transcription cis-regulatory region binding"/>
    <property type="evidence" value="ECO:0007669"/>
    <property type="project" value="TreeGrafter"/>
</dbReference>
<dbReference type="PROSITE" id="PS50932">
    <property type="entry name" value="HTH_LACI_2"/>
    <property type="match status" value="1"/>
</dbReference>
<dbReference type="InterPro" id="IPR028082">
    <property type="entry name" value="Peripla_BP_I"/>
</dbReference>
<organism evidence="5 6">
    <name type="scientific">Fimbriimonas ginsengisoli Gsoil 348</name>
    <dbReference type="NCBI Taxonomy" id="661478"/>
    <lineage>
        <taxon>Bacteria</taxon>
        <taxon>Bacillati</taxon>
        <taxon>Armatimonadota</taxon>
        <taxon>Fimbriimonadia</taxon>
        <taxon>Fimbriimonadales</taxon>
        <taxon>Fimbriimonadaceae</taxon>
        <taxon>Fimbriimonas</taxon>
    </lineage>
</organism>
<dbReference type="CDD" id="cd06267">
    <property type="entry name" value="PBP1_LacI_sugar_binding-like"/>
    <property type="match status" value="1"/>
</dbReference>
<dbReference type="InterPro" id="IPR010982">
    <property type="entry name" value="Lambda_DNA-bd_dom_sf"/>
</dbReference>
<dbReference type="EMBL" id="CP007139">
    <property type="protein sequence ID" value="AIE84456.1"/>
    <property type="molecule type" value="Genomic_DNA"/>
</dbReference>
<dbReference type="SUPFAM" id="SSF47413">
    <property type="entry name" value="lambda repressor-like DNA-binding domains"/>
    <property type="match status" value="1"/>
</dbReference>
<dbReference type="AlphaFoldDB" id="A0A068NLV8"/>
<evidence type="ECO:0000256" key="2">
    <source>
        <dbReference type="ARBA" id="ARBA00023125"/>
    </source>
</evidence>
<evidence type="ECO:0000313" key="5">
    <source>
        <dbReference type="EMBL" id="AIE84456.1"/>
    </source>
</evidence>
<evidence type="ECO:0000256" key="1">
    <source>
        <dbReference type="ARBA" id="ARBA00023015"/>
    </source>
</evidence>
<dbReference type="OrthoDB" id="9814749at2"/>
<dbReference type="Proteomes" id="UP000027982">
    <property type="component" value="Chromosome"/>
</dbReference>
<sequence length="348" mass="38203">MSNASEKQTGRATLIEVATRAGVSATTASLVLSGKARSRRISADAHSRVQLAAEELNYAPNLLVRSLRRGRTHIVSFYNAFRTRESHDMYMDKLSAAVEYAGGTLGYDILVHCRFGRSPKETYEFLNGGLADGVLLFAPRLDDPMVALLRRSNLPVVLLNTRDPLREFPSVADDGLTGITSVAEALVGAGHRHIAAVSSEGPTVRDGNLRITRLKTELGRLGVDLPDEHIFDSGKDYVELVTRILNTAPQTTALFCWHDRLAYQVLEACEILKISIPSRLSIVGYDGLRWPSSTSHTAASVHVQLDLLAERGMHLLDQYIQGYQGPLLEESMPTLFDPGTTLRPPKQS</sequence>
<dbReference type="SUPFAM" id="SSF53822">
    <property type="entry name" value="Periplasmic binding protein-like I"/>
    <property type="match status" value="1"/>
</dbReference>
<dbReference type="SMART" id="SM00354">
    <property type="entry name" value="HTH_LACI"/>
    <property type="match status" value="1"/>
</dbReference>
<accession>A0A068NLV8</accession>
<keyword evidence="6" id="KW-1185">Reference proteome</keyword>
<dbReference type="PANTHER" id="PTHR30146">
    <property type="entry name" value="LACI-RELATED TRANSCRIPTIONAL REPRESSOR"/>
    <property type="match status" value="1"/>
</dbReference>
<dbReference type="Gene3D" id="1.10.260.40">
    <property type="entry name" value="lambda repressor-like DNA-binding domains"/>
    <property type="match status" value="1"/>
</dbReference>
<dbReference type="Gene3D" id="3.40.50.2300">
    <property type="match status" value="2"/>
</dbReference>
<keyword evidence="2" id="KW-0238">DNA-binding</keyword>
<gene>
    <name evidence="5" type="ORF">OP10G_1088</name>
</gene>
<dbReference type="Pfam" id="PF13377">
    <property type="entry name" value="Peripla_BP_3"/>
    <property type="match status" value="1"/>
</dbReference>
<dbReference type="RefSeq" id="WP_025226907.1">
    <property type="nucleotide sequence ID" value="NZ_CP007139.1"/>
</dbReference>
<keyword evidence="3" id="KW-0804">Transcription</keyword>
<dbReference type="InterPro" id="IPR000843">
    <property type="entry name" value="HTH_LacI"/>
</dbReference>
<keyword evidence="1" id="KW-0805">Transcription regulation</keyword>
<dbReference type="KEGG" id="fgi:OP10G_1088"/>
<evidence type="ECO:0000256" key="3">
    <source>
        <dbReference type="ARBA" id="ARBA00023163"/>
    </source>
</evidence>